<feature type="transmembrane region" description="Helical" evidence="1">
    <location>
        <begin position="64"/>
        <end position="85"/>
    </location>
</feature>
<keyword evidence="1" id="KW-1133">Transmembrane helix</keyword>
<name>A0A897NUF5_9EURY</name>
<sequence length="98" mass="10868">MGRDGLKRRLWEWLVAVHSDVRVAAFLQALAIVGIYGGLAAFVVGVNPFVTPHVARATTYSGNTIGLIGMAGLLIHVWSLVYYFATRPRHLDDDLIRY</sequence>
<keyword evidence="1" id="KW-0812">Transmembrane</keyword>
<dbReference type="RefSeq" id="WP_229120413.1">
    <property type="nucleotide sequence ID" value="NZ_CP064791.1"/>
</dbReference>
<feature type="transmembrane region" description="Helical" evidence="1">
    <location>
        <begin position="21"/>
        <end position="44"/>
    </location>
</feature>
<keyword evidence="3" id="KW-1185">Reference proteome</keyword>
<dbReference type="Proteomes" id="UP000663292">
    <property type="component" value="Chromosome"/>
</dbReference>
<evidence type="ECO:0000313" key="2">
    <source>
        <dbReference type="EMBL" id="QSG15155.1"/>
    </source>
</evidence>
<dbReference type="AlphaFoldDB" id="A0A897NUF5"/>
<evidence type="ECO:0000313" key="3">
    <source>
        <dbReference type="Proteomes" id="UP000663292"/>
    </source>
</evidence>
<evidence type="ECO:0000256" key="1">
    <source>
        <dbReference type="SAM" id="Phobius"/>
    </source>
</evidence>
<dbReference type="EMBL" id="CP064791">
    <property type="protein sequence ID" value="QSG15155.1"/>
    <property type="molecule type" value="Genomic_DNA"/>
</dbReference>
<gene>
    <name evidence="2" type="ORF">HSEST_1629</name>
</gene>
<organism evidence="2 3">
    <name type="scientific">Halapricum desulfuricans</name>
    <dbReference type="NCBI Taxonomy" id="2841257"/>
    <lineage>
        <taxon>Archaea</taxon>
        <taxon>Methanobacteriati</taxon>
        <taxon>Methanobacteriota</taxon>
        <taxon>Stenosarchaea group</taxon>
        <taxon>Halobacteria</taxon>
        <taxon>Halobacteriales</taxon>
        <taxon>Haloarculaceae</taxon>
        <taxon>Halapricum</taxon>
    </lineage>
</organism>
<proteinExistence type="predicted"/>
<dbReference type="GeneID" id="68858264"/>
<keyword evidence="1" id="KW-0472">Membrane</keyword>
<protein>
    <submittedName>
        <fullName evidence="2">Uncharacterized protein</fullName>
    </submittedName>
</protein>
<reference evidence="2 3" key="1">
    <citation type="submission" date="2020-11" db="EMBL/GenBank/DDBJ databases">
        <title>Carbohydrate-dependent, anaerobic sulfur respiration: A novel catabolism in halophilic archaea.</title>
        <authorList>
            <person name="Sorokin D.Y."/>
            <person name="Messina E."/>
            <person name="Smedile F."/>
            <person name="La Cono V."/>
            <person name="Hallsworth J.E."/>
            <person name="Yakimov M.M."/>
        </authorList>
    </citation>
    <scope>NUCLEOTIDE SEQUENCE [LARGE SCALE GENOMIC DNA]</scope>
    <source>
        <strain evidence="2 3">HSR-Est</strain>
    </source>
</reference>
<accession>A0A897NUF5</accession>